<dbReference type="AlphaFoldDB" id="A0A3L6PRG2"/>
<dbReference type="SUPFAM" id="SSF54695">
    <property type="entry name" value="POZ domain"/>
    <property type="match status" value="1"/>
</dbReference>
<feature type="region of interest" description="Disordered" evidence="2">
    <location>
        <begin position="337"/>
        <end position="356"/>
    </location>
</feature>
<dbReference type="GO" id="GO:0016567">
    <property type="term" value="P:protein ubiquitination"/>
    <property type="evidence" value="ECO:0007669"/>
    <property type="project" value="InterPro"/>
</dbReference>
<evidence type="ECO:0000259" key="3">
    <source>
        <dbReference type="PROSITE" id="PS50097"/>
    </source>
</evidence>
<dbReference type="InterPro" id="IPR045005">
    <property type="entry name" value="BPM1-6"/>
</dbReference>
<dbReference type="STRING" id="4540.A0A3L6PRG2"/>
<dbReference type="OrthoDB" id="45365at2759"/>
<feature type="domain" description="MATH" evidence="4">
    <location>
        <begin position="21"/>
        <end position="147"/>
    </location>
</feature>
<sequence>MSTPTRTRTRTRSICKAMTEQGSHSFEISGYSLHRGSHITSGTFSVGGHDWAFYPDGGSSLVHGNGGSSTQPYISIFLQGGQGPGHLRPEPGRPDHRAAVADGTPEPREFSYGDPSMYFPHSGFMRRAELEDSPLLRDDRLTIHCDVTVIKEPLVLTNMFSNEITVPPPNITEHLGRLLETGVGADVTFIVDGEILAAHKLVRATRSPVFMAEFLGPMKEAKETHVAIEDMRSDAFRALPLLHFIYTDSLPDTDDARGDAGTELIQHLLVAADRYDVDRLKLMCENMLCDGLDVWNVAELALDFANIITSMATPCMPEADQQTASRAASLITSFSHSQPSSSRIIPHSLGLRTLQP</sequence>
<dbReference type="InterPro" id="IPR000210">
    <property type="entry name" value="BTB/POZ_dom"/>
</dbReference>
<evidence type="ECO:0000313" key="6">
    <source>
        <dbReference type="Proteomes" id="UP000275267"/>
    </source>
</evidence>
<dbReference type="SMART" id="SM00225">
    <property type="entry name" value="BTB"/>
    <property type="match status" value="1"/>
</dbReference>
<evidence type="ECO:0008006" key="7">
    <source>
        <dbReference type="Google" id="ProtNLM"/>
    </source>
</evidence>
<proteinExistence type="predicted"/>
<dbReference type="PROSITE" id="PS50097">
    <property type="entry name" value="BTB"/>
    <property type="match status" value="1"/>
</dbReference>
<dbReference type="InterPro" id="IPR011333">
    <property type="entry name" value="SKP1/BTB/POZ_sf"/>
</dbReference>
<evidence type="ECO:0000259" key="4">
    <source>
        <dbReference type="PROSITE" id="PS50144"/>
    </source>
</evidence>
<evidence type="ECO:0000313" key="5">
    <source>
        <dbReference type="EMBL" id="RLM61275.1"/>
    </source>
</evidence>
<dbReference type="CDD" id="cd18280">
    <property type="entry name" value="BTB_POZ_BPM_plant"/>
    <property type="match status" value="1"/>
</dbReference>
<dbReference type="Pfam" id="PF00651">
    <property type="entry name" value="BTB"/>
    <property type="match status" value="1"/>
</dbReference>
<dbReference type="Gene3D" id="3.30.710.10">
    <property type="entry name" value="Potassium Channel Kv1.1, Chain A"/>
    <property type="match status" value="1"/>
</dbReference>
<reference evidence="6" key="1">
    <citation type="journal article" date="2019" name="Nat. Commun.">
        <title>The genome of broomcorn millet.</title>
        <authorList>
            <person name="Zou C."/>
            <person name="Miki D."/>
            <person name="Li D."/>
            <person name="Tang Q."/>
            <person name="Xiao L."/>
            <person name="Rajput S."/>
            <person name="Deng P."/>
            <person name="Jia W."/>
            <person name="Huang R."/>
            <person name="Zhang M."/>
            <person name="Sun Y."/>
            <person name="Hu J."/>
            <person name="Fu X."/>
            <person name="Schnable P.S."/>
            <person name="Li F."/>
            <person name="Zhang H."/>
            <person name="Feng B."/>
            <person name="Zhu X."/>
            <person name="Liu R."/>
            <person name="Schnable J.C."/>
            <person name="Zhu J.-K."/>
            <person name="Zhang H."/>
        </authorList>
    </citation>
    <scope>NUCLEOTIDE SEQUENCE [LARGE SCALE GENOMIC DNA]</scope>
</reference>
<gene>
    <name evidence="5" type="ORF">C2845_PM14G05680</name>
</gene>
<name>A0A3L6PRG2_PANMI</name>
<dbReference type="InterPro" id="IPR002083">
    <property type="entry name" value="MATH/TRAF_dom"/>
</dbReference>
<dbReference type="PANTHER" id="PTHR26379">
    <property type="entry name" value="BTB/POZ AND MATH DOMAIN-CONTAINING PROTEIN 1"/>
    <property type="match status" value="1"/>
</dbReference>
<dbReference type="Proteomes" id="UP000275267">
    <property type="component" value="Unassembled WGS sequence"/>
</dbReference>
<protein>
    <recommendedName>
        <fullName evidence="7">BTB domain-containing protein</fullName>
    </recommendedName>
</protein>
<evidence type="ECO:0000256" key="2">
    <source>
        <dbReference type="SAM" id="MobiDB-lite"/>
    </source>
</evidence>
<dbReference type="PANTHER" id="PTHR26379:SF438">
    <property type="entry name" value="OS08G0128700 PROTEIN"/>
    <property type="match status" value="1"/>
</dbReference>
<evidence type="ECO:0000256" key="1">
    <source>
        <dbReference type="ARBA" id="ARBA00004906"/>
    </source>
</evidence>
<dbReference type="Gene3D" id="2.60.210.10">
    <property type="entry name" value="Apoptosis, Tumor Necrosis Factor Receptor Associated Protein 2, Chain A"/>
    <property type="match status" value="1"/>
</dbReference>
<dbReference type="SUPFAM" id="SSF49599">
    <property type="entry name" value="TRAF domain-like"/>
    <property type="match status" value="1"/>
</dbReference>
<comment type="pathway">
    <text evidence="1">Protein modification; protein ubiquitination.</text>
</comment>
<keyword evidence="6" id="KW-1185">Reference proteome</keyword>
<comment type="caution">
    <text evidence="5">The sequence shown here is derived from an EMBL/GenBank/DDBJ whole genome shotgun (WGS) entry which is preliminary data.</text>
</comment>
<dbReference type="PROSITE" id="PS50144">
    <property type="entry name" value="MATH"/>
    <property type="match status" value="1"/>
</dbReference>
<accession>A0A3L6PRG2</accession>
<organism evidence="5 6">
    <name type="scientific">Panicum miliaceum</name>
    <name type="common">Proso millet</name>
    <name type="synonym">Broomcorn millet</name>
    <dbReference type="NCBI Taxonomy" id="4540"/>
    <lineage>
        <taxon>Eukaryota</taxon>
        <taxon>Viridiplantae</taxon>
        <taxon>Streptophyta</taxon>
        <taxon>Embryophyta</taxon>
        <taxon>Tracheophyta</taxon>
        <taxon>Spermatophyta</taxon>
        <taxon>Magnoliopsida</taxon>
        <taxon>Liliopsida</taxon>
        <taxon>Poales</taxon>
        <taxon>Poaceae</taxon>
        <taxon>PACMAD clade</taxon>
        <taxon>Panicoideae</taxon>
        <taxon>Panicodae</taxon>
        <taxon>Paniceae</taxon>
        <taxon>Panicinae</taxon>
        <taxon>Panicum</taxon>
        <taxon>Panicum sect. Panicum</taxon>
    </lineage>
</organism>
<feature type="domain" description="BTB" evidence="3">
    <location>
        <begin position="185"/>
        <end position="254"/>
    </location>
</feature>
<dbReference type="EMBL" id="PQIB02000016">
    <property type="protein sequence ID" value="RLM61275.1"/>
    <property type="molecule type" value="Genomic_DNA"/>
</dbReference>
<dbReference type="CDD" id="cd00121">
    <property type="entry name" value="MATH"/>
    <property type="match status" value="1"/>
</dbReference>
<dbReference type="InterPro" id="IPR008974">
    <property type="entry name" value="TRAF-like"/>
</dbReference>